<keyword evidence="8" id="KW-1185">Reference proteome</keyword>
<keyword evidence="5 6" id="KW-0472">Membrane</keyword>
<dbReference type="PANTHER" id="PTHR10057">
    <property type="entry name" value="PERIPHERAL-TYPE BENZODIAZEPINE RECEPTOR"/>
    <property type="match status" value="1"/>
</dbReference>
<dbReference type="Pfam" id="PF03073">
    <property type="entry name" value="TspO_MBR"/>
    <property type="match status" value="1"/>
</dbReference>
<evidence type="ECO:0000256" key="3">
    <source>
        <dbReference type="ARBA" id="ARBA00022692"/>
    </source>
</evidence>
<organism evidence="7 8">
    <name type="scientific">Phakopsora pachyrhizi</name>
    <name type="common">Asian soybean rust disease fungus</name>
    <dbReference type="NCBI Taxonomy" id="170000"/>
    <lineage>
        <taxon>Eukaryota</taxon>
        <taxon>Fungi</taxon>
        <taxon>Dikarya</taxon>
        <taxon>Basidiomycota</taxon>
        <taxon>Pucciniomycotina</taxon>
        <taxon>Pucciniomycetes</taxon>
        <taxon>Pucciniales</taxon>
        <taxon>Phakopsoraceae</taxon>
        <taxon>Phakopsora</taxon>
    </lineage>
</organism>
<dbReference type="InterPro" id="IPR004307">
    <property type="entry name" value="TspO_MBR"/>
</dbReference>
<dbReference type="PANTHER" id="PTHR10057:SF0">
    <property type="entry name" value="TRANSLOCATOR PROTEIN"/>
    <property type="match status" value="1"/>
</dbReference>
<dbReference type="InterPro" id="IPR038330">
    <property type="entry name" value="TspO/MBR-related_sf"/>
</dbReference>
<reference evidence="7" key="1">
    <citation type="submission" date="2022-06" db="EMBL/GenBank/DDBJ databases">
        <authorList>
            <consortium name="SYNGENTA / RWTH Aachen University"/>
        </authorList>
    </citation>
    <scope>NUCLEOTIDE SEQUENCE</scope>
</reference>
<dbReference type="GO" id="GO:0005741">
    <property type="term" value="C:mitochondrial outer membrane"/>
    <property type="evidence" value="ECO:0007669"/>
    <property type="project" value="TreeGrafter"/>
</dbReference>
<name>A0AAV0AIY6_PHAPC</name>
<dbReference type="Proteomes" id="UP001153365">
    <property type="component" value="Unassembled WGS sequence"/>
</dbReference>
<evidence type="ECO:0000256" key="4">
    <source>
        <dbReference type="ARBA" id="ARBA00022989"/>
    </source>
</evidence>
<proteinExistence type="inferred from homology"/>
<feature type="transmembrane region" description="Helical" evidence="6">
    <location>
        <begin position="98"/>
        <end position="116"/>
    </location>
</feature>
<gene>
    <name evidence="7" type="ORF">PPACK8108_LOCUS2206</name>
</gene>
<dbReference type="FunFam" id="1.20.1260.100:FF:000001">
    <property type="entry name" value="translocator protein 2"/>
    <property type="match status" value="1"/>
</dbReference>
<evidence type="ECO:0000256" key="2">
    <source>
        <dbReference type="ARBA" id="ARBA00007524"/>
    </source>
</evidence>
<dbReference type="AlphaFoldDB" id="A0AAV0AIY6"/>
<keyword evidence="3 6" id="KW-0812">Transmembrane</keyword>
<comment type="similarity">
    <text evidence="2">Belongs to the TspO/BZRP family.</text>
</comment>
<feature type="transmembrane region" description="Helical" evidence="6">
    <location>
        <begin position="123"/>
        <end position="141"/>
    </location>
</feature>
<feature type="transmembrane region" description="Helical" evidence="6">
    <location>
        <begin position="57"/>
        <end position="78"/>
    </location>
</feature>
<evidence type="ECO:0000313" key="8">
    <source>
        <dbReference type="Proteomes" id="UP001153365"/>
    </source>
</evidence>
<evidence type="ECO:0000313" key="7">
    <source>
        <dbReference type="EMBL" id="CAH7667778.1"/>
    </source>
</evidence>
<feature type="transmembrane region" description="Helical" evidence="6">
    <location>
        <begin position="18"/>
        <end position="36"/>
    </location>
</feature>
<evidence type="ECO:0000256" key="5">
    <source>
        <dbReference type="ARBA" id="ARBA00023136"/>
    </source>
</evidence>
<accession>A0AAV0AIY6</accession>
<sequence>MVLKNRIPVSLLGISSDLTFSILTPLTIGSLTGLITKSSVNDWYPDLRKPKLNPPRWLFPIAWTYLYVSMGLGSHLIYRTLLNGTSSLEMIQIAEKVLRLYYIQLGLNFIWTPLFFGLRRPDLALLDIIGLTGTVLTMTNLSRRVNTKVTYLFIPYALWVSYATYLNSGIWYLNGGSEKIKVLFNKIKGMCCTSCSKDQKDD</sequence>
<dbReference type="EMBL" id="CALTRL010000380">
    <property type="protein sequence ID" value="CAH7667778.1"/>
    <property type="molecule type" value="Genomic_DNA"/>
</dbReference>
<keyword evidence="4 6" id="KW-1133">Transmembrane helix</keyword>
<dbReference type="CDD" id="cd15904">
    <property type="entry name" value="TSPO_MBR"/>
    <property type="match status" value="1"/>
</dbReference>
<dbReference type="Gene3D" id="1.20.1260.100">
    <property type="entry name" value="TspO/MBR protein"/>
    <property type="match status" value="1"/>
</dbReference>
<comment type="caution">
    <text evidence="7">The sequence shown here is derived from an EMBL/GenBank/DDBJ whole genome shotgun (WGS) entry which is preliminary data.</text>
</comment>
<keyword evidence="7" id="KW-0675">Receptor</keyword>
<protein>
    <submittedName>
        <fullName evidence="7">Peripheral-type benzodiazepine receptor</fullName>
    </submittedName>
</protein>
<evidence type="ECO:0000256" key="6">
    <source>
        <dbReference type="SAM" id="Phobius"/>
    </source>
</evidence>
<evidence type="ECO:0000256" key="1">
    <source>
        <dbReference type="ARBA" id="ARBA00004141"/>
    </source>
</evidence>
<comment type="subcellular location">
    <subcellularLocation>
        <location evidence="1">Membrane</location>
        <topology evidence="1">Multi-pass membrane protein</topology>
    </subcellularLocation>
</comment>
<dbReference type="GO" id="GO:0033013">
    <property type="term" value="P:tetrapyrrole metabolic process"/>
    <property type="evidence" value="ECO:0007669"/>
    <property type="project" value="UniProtKB-ARBA"/>
</dbReference>
<feature type="transmembrane region" description="Helical" evidence="6">
    <location>
        <begin position="153"/>
        <end position="173"/>
    </location>
</feature>